<dbReference type="Gene3D" id="3.40.30.10">
    <property type="entry name" value="Glutaredoxin"/>
    <property type="match status" value="1"/>
</dbReference>
<dbReference type="Proteomes" id="UP001165393">
    <property type="component" value="Unassembled WGS sequence"/>
</dbReference>
<dbReference type="AlphaFoldDB" id="A0AA41W3Q9"/>
<proteinExistence type="predicted"/>
<comment type="caution">
    <text evidence="2">The sequence shown here is derived from an EMBL/GenBank/DDBJ whole genome shotgun (WGS) entry which is preliminary data.</text>
</comment>
<dbReference type="Pfam" id="PF13098">
    <property type="entry name" value="Thioredoxin_2"/>
    <property type="match status" value="1"/>
</dbReference>
<organism evidence="2 3">
    <name type="scientific">Echinimonas agarilytica</name>
    <dbReference type="NCBI Taxonomy" id="1215918"/>
    <lineage>
        <taxon>Bacteria</taxon>
        <taxon>Pseudomonadati</taxon>
        <taxon>Pseudomonadota</taxon>
        <taxon>Gammaproteobacteria</taxon>
        <taxon>Alteromonadales</taxon>
        <taxon>Echinimonadaceae</taxon>
        <taxon>Echinimonas</taxon>
    </lineage>
</organism>
<dbReference type="InterPro" id="IPR036249">
    <property type="entry name" value="Thioredoxin-like_sf"/>
</dbReference>
<feature type="domain" description="Thioredoxin-like fold" evidence="1">
    <location>
        <begin position="11"/>
        <end position="114"/>
    </location>
</feature>
<name>A0AA41W3Q9_9GAMM</name>
<dbReference type="SUPFAM" id="SSF52833">
    <property type="entry name" value="Thioredoxin-like"/>
    <property type="match status" value="1"/>
</dbReference>
<dbReference type="RefSeq" id="WP_251259608.1">
    <property type="nucleotide sequence ID" value="NZ_JAMQGP010000001.1"/>
</dbReference>
<accession>A0AA41W3Q9</accession>
<keyword evidence="3" id="KW-1185">Reference proteome</keyword>
<reference evidence="2 3" key="1">
    <citation type="journal article" date="2013" name="Antonie Van Leeuwenhoek">
        <title>Echinimonas agarilytica gen. nov., sp. nov., a new gammaproteobacterium isolated from the sea urchin Strongylocentrotus intermedius.</title>
        <authorList>
            <person name="Nedashkovskaya O.I."/>
            <person name="Stenkova A.M."/>
            <person name="Zhukova N.V."/>
            <person name="Van Trappen S."/>
            <person name="Lee J.S."/>
            <person name="Kim S.B."/>
        </authorList>
    </citation>
    <scope>NUCLEOTIDE SEQUENCE [LARGE SCALE GENOMIC DNA]</scope>
    <source>
        <strain evidence="2 3">KMM 6351</strain>
    </source>
</reference>
<protein>
    <submittedName>
        <fullName evidence="2">Thioredoxin fold domain-containing protein</fullName>
    </submittedName>
</protein>
<evidence type="ECO:0000259" key="1">
    <source>
        <dbReference type="Pfam" id="PF13098"/>
    </source>
</evidence>
<dbReference type="InterPro" id="IPR012336">
    <property type="entry name" value="Thioredoxin-like_fold"/>
</dbReference>
<evidence type="ECO:0000313" key="2">
    <source>
        <dbReference type="EMBL" id="MCM2678272.1"/>
    </source>
</evidence>
<dbReference type="EMBL" id="JAMQGP010000001">
    <property type="protein sequence ID" value="MCM2678272.1"/>
    <property type="molecule type" value="Genomic_DNA"/>
</dbReference>
<evidence type="ECO:0000313" key="3">
    <source>
        <dbReference type="Proteomes" id="UP001165393"/>
    </source>
</evidence>
<sequence length="129" mass="14249">MTQSIWIDNATHPTIALVYQVGCRWCKKQAQDLAKLSQSHSVNTVLIGMGASSRDLKTELRHFPSHLSAKEANRELLTQIKGVEAVPTTLYISPQGELIYKHRGYIPSATYLQVGRDYIVSKGAVGAPQ</sequence>
<gene>
    <name evidence="2" type="ORF">NAF29_01135</name>
</gene>